<reference evidence="2 3" key="1">
    <citation type="journal article" date="2020" name="Nature">
        <title>Six reference-quality genomes reveal evolution of bat adaptations.</title>
        <authorList>
            <person name="Jebb D."/>
            <person name="Huang Z."/>
            <person name="Pippel M."/>
            <person name="Hughes G.M."/>
            <person name="Lavrichenko K."/>
            <person name="Devanna P."/>
            <person name="Winkler S."/>
            <person name="Jermiin L.S."/>
            <person name="Skirmuntt E.C."/>
            <person name="Katzourakis A."/>
            <person name="Burkitt-Gray L."/>
            <person name="Ray D.A."/>
            <person name="Sullivan K.A.M."/>
            <person name="Roscito J.G."/>
            <person name="Kirilenko B.M."/>
            <person name="Davalos L.M."/>
            <person name="Corthals A.P."/>
            <person name="Power M.L."/>
            <person name="Jones G."/>
            <person name="Ransome R.D."/>
            <person name="Dechmann D.K.N."/>
            <person name="Locatelli A.G."/>
            <person name="Puechmaille S.J."/>
            <person name="Fedrigo O."/>
            <person name="Jarvis E.D."/>
            <person name="Hiller M."/>
            <person name="Vernes S.C."/>
            <person name="Myers E.W."/>
            <person name="Teeling E.C."/>
        </authorList>
    </citation>
    <scope>NUCLEOTIDE SEQUENCE [LARGE SCALE GENOMIC DNA]</scope>
    <source>
        <strain evidence="2">Bat1K_MPI-CBG_1</strain>
    </source>
</reference>
<name>A0A834ARX1_9CHIR</name>
<evidence type="ECO:0000313" key="3">
    <source>
        <dbReference type="Proteomes" id="UP000664940"/>
    </source>
</evidence>
<evidence type="ECO:0000256" key="1">
    <source>
        <dbReference type="SAM" id="MobiDB-lite"/>
    </source>
</evidence>
<proteinExistence type="predicted"/>
<dbReference type="EMBL" id="JABVXQ010000003">
    <property type="protein sequence ID" value="KAF6119562.1"/>
    <property type="molecule type" value="Genomic_DNA"/>
</dbReference>
<sequence>MSHAVKSRGTANSLGQPPGAGPRGYWERRSGVPSCSGQGPGGQVKLLTREWPQTRLFLAQTLGLLTCKGLGVEEGLAPLSKLPLSWTEEGRQGPRSGHRRASPCACHRSVGTAGLLGLLVPSPIFKARGPKSSLGINGTCKREGEGGTC</sequence>
<organism evidence="2 3">
    <name type="scientific">Phyllostomus discolor</name>
    <name type="common">pale spear-nosed bat</name>
    <dbReference type="NCBI Taxonomy" id="89673"/>
    <lineage>
        <taxon>Eukaryota</taxon>
        <taxon>Metazoa</taxon>
        <taxon>Chordata</taxon>
        <taxon>Craniata</taxon>
        <taxon>Vertebrata</taxon>
        <taxon>Euteleostomi</taxon>
        <taxon>Mammalia</taxon>
        <taxon>Eutheria</taxon>
        <taxon>Laurasiatheria</taxon>
        <taxon>Chiroptera</taxon>
        <taxon>Yangochiroptera</taxon>
        <taxon>Phyllostomidae</taxon>
        <taxon>Phyllostominae</taxon>
        <taxon>Phyllostomus</taxon>
    </lineage>
</organism>
<accession>A0A834ARX1</accession>
<dbReference type="Proteomes" id="UP000664940">
    <property type="component" value="Unassembled WGS sequence"/>
</dbReference>
<evidence type="ECO:0000313" key="2">
    <source>
        <dbReference type="EMBL" id="KAF6119562.1"/>
    </source>
</evidence>
<protein>
    <submittedName>
        <fullName evidence="2">Uncharacterized protein</fullName>
    </submittedName>
</protein>
<feature type="region of interest" description="Disordered" evidence="1">
    <location>
        <begin position="1"/>
        <end position="43"/>
    </location>
</feature>
<comment type="caution">
    <text evidence="2">The sequence shown here is derived from an EMBL/GenBank/DDBJ whole genome shotgun (WGS) entry which is preliminary data.</text>
</comment>
<dbReference type="AlphaFoldDB" id="A0A834ARX1"/>
<gene>
    <name evidence="2" type="ORF">HJG60_010048</name>
</gene>